<dbReference type="AlphaFoldDB" id="A0A2L2BSE5"/>
<name>A0A2L2BSE5_9MICO</name>
<dbReference type="InterPro" id="IPR036291">
    <property type="entry name" value="NAD(P)-bd_dom_sf"/>
</dbReference>
<proteinExistence type="inferred from homology"/>
<dbReference type="OrthoDB" id="9801785at2"/>
<organism evidence="3 4">
    <name type="scientific">Pontimonas salivibrio</name>
    <dbReference type="NCBI Taxonomy" id="1159327"/>
    <lineage>
        <taxon>Bacteria</taxon>
        <taxon>Bacillati</taxon>
        <taxon>Actinomycetota</taxon>
        <taxon>Actinomycetes</taxon>
        <taxon>Micrococcales</taxon>
        <taxon>Microbacteriaceae</taxon>
        <taxon>Pontimonas</taxon>
    </lineage>
</organism>
<dbReference type="InterPro" id="IPR001509">
    <property type="entry name" value="Epimerase_deHydtase"/>
</dbReference>
<dbReference type="Proteomes" id="UP000243077">
    <property type="component" value="Chromosome"/>
</dbReference>
<dbReference type="Gene3D" id="3.40.50.720">
    <property type="entry name" value="NAD(P)-binding Rossmann-like Domain"/>
    <property type="match status" value="1"/>
</dbReference>
<evidence type="ECO:0000256" key="1">
    <source>
        <dbReference type="ARBA" id="ARBA00007637"/>
    </source>
</evidence>
<dbReference type="PANTHER" id="PTHR43000">
    <property type="entry name" value="DTDP-D-GLUCOSE 4,6-DEHYDRATASE-RELATED"/>
    <property type="match status" value="1"/>
</dbReference>
<evidence type="ECO:0000259" key="2">
    <source>
        <dbReference type="Pfam" id="PF01370"/>
    </source>
</evidence>
<dbReference type="EMBL" id="CP026923">
    <property type="protein sequence ID" value="AVG24595.1"/>
    <property type="molecule type" value="Genomic_DNA"/>
</dbReference>
<dbReference type="PRINTS" id="PR01713">
    <property type="entry name" value="NUCEPIMERASE"/>
</dbReference>
<gene>
    <name evidence="3" type="ORF">C3B54_111660</name>
</gene>
<sequence length="309" mass="33944">MTHVLVTGAAGFIGARLVQVLADRGYSVTGVDCFLPDLYSAEMKKTRFESLEGLQGVTLVEADLRTDDLSDLGSPNVVVNEAAMPGLTKSWEDLQLYMDNNVMALDRVIRQTSSDQLTQFIQISTSSVYGRIAEGAEDSTTNPFSPYGVSKLAAEKLGFAHRDNFGLPFSVLRYFSVYGPGHRPDMAYHRFLAAARDNTPITIYGDGSQRRTNTYVDDCVEGTINAIERAAPGEIYNLSGTESYSLNEALDMIRDITGVALAVRYEPVRAGDQKETKGAIAKAQSELGYQPQWSLQDGLAAEWDWIRTL</sequence>
<evidence type="ECO:0000313" key="4">
    <source>
        <dbReference type="Proteomes" id="UP000243077"/>
    </source>
</evidence>
<dbReference type="Pfam" id="PF01370">
    <property type="entry name" value="Epimerase"/>
    <property type="match status" value="1"/>
</dbReference>
<evidence type="ECO:0000313" key="3">
    <source>
        <dbReference type="EMBL" id="AVG24595.1"/>
    </source>
</evidence>
<reference evidence="3 4" key="1">
    <citation type="submission" date="2018-02" db="EMBL/GenBank/DDBJ databases">
        <title>Complete genome of the streamlined marine actinobacterium Pontimonas salivibrio CL-TW6 adapted to coastal planktonic lifestype.</title>
        <authorList>
            <person name="Cho B.C."/>
            <person name="Hardies S.C."/>
            <person name="Jang G.I."/>
            <person name="Hwang C.Y."/>
        </authorList>
    </citation>
    <scope>NUCLEOTIDE SEQUENCE [LARGE SCALE GENOMIC DNA]</scope>
    <source>
        <strain evidence="3 4">CL-TW6</strain>
    </source>
</reference>
<feature type="domain" description="NAD-dependent epimerase/dehydratase" evidence="2">
    <location>
        <begin position="4"/>
        <end position="238"/>
    </location>
</feature>
<comment type="similarity">
    <text evidence="1">Belongs to the NAD(P)-dependent epimerase/dehydratase family.</text>
</comment>
<protein>
    <submittedName>
        <fullName evidence="3">Nucleoside-diphosphate-sugar epimerase</fullName>
    </submittedName>
</protein>
<dbReference type="SUPFAM" id="SSF51735">
    <property type="entry name" value="NAD(P)-binding Rossmann-fold domains"/>
    <property type="match status" value="1"/>
</dbReference>
<accession>A0A2L2BSE5</accession>
<dbReference type="RefSeq" id="WP_104914053.1">
    <property type="nucleotide sequence ID" value="NZ_CP026923.1"/>
</dbReference>
<dbReference type="KEGG" id="psai:C3B54_111660"/>
<keyword evidence="4" id="KW-1185">Reference proteome</keyword>